<accession>A0AA38FHV6</accession>
<name>A0AA38FHV6_TAXCH</name>
<reference evidence="2 3" key="1">
    <citation type="journal article" date="2021" name="Nat. Plants">
        <title>The Taxus genome provides insights into paclitaxel biosynthesis.</title>
        <authorList>
            <person name="Xiong X."/>
            <person name="Gou J."/>
            <person name="Liao Q."/>
            <person name="Li Y."/>
            <person name="Zhou Q."/>
            <person name="Bi G."/>
            <person name="Li C."/>
            <person name="Du R."/>
            <person name="Wang X."/>
            <person name="Sun T."/>
            <person name="Guo L."/>
            <person name="Liang H."/>
            <person name="Lu P."/>
            <person name="Wu Y."/>
            <person name="Zhang Z."/>
            <person name="Ro D.K."/>
            <person name="Shang Y."/>
            <person name="Huang S."/>
            <person name="Yan J."/>
        </authorList>
    </citation>
    <scope>NUCLEOTIDE SEQUENCE [LARGE SCALE GENOMIC DNA]</scope>
    <source>
        <strain evidence="2">Ta-2019</strain>
    </source>
</reference>
<keyword evidence="3" id="KW-1185">Reference proteome</keyword>
<organism evidence="2 3">
    <name type="scientific">Taxus chinensis</name>
    <name type="common">Chinese yew</name>
    <name type="synonym">Taxus wallichiana var. chinensis</name>
    <dbReference type="NCBI Taxonomy" id="29808"/>
    <lineage>
        <taxon>Eukaryota</taxon>
        <taxon>Viridiplantae</taxon>
        <taxon>Streptophyta</taxon>
        <taxon>Embryophyta</taxon>
        <taxon>Tracheophyta</taxon>
        <taxon>Spermatophyta</taxon>
        <taxon>Pinopsida</taxon>
        <taxon>Pinidae</taxon>
        <taxon>Conifers II</taxon>
        <taxon>Cupressales</taxon>
        <taxon>Taxaceae</taxon>
        <taxon>Taxus</taxon>
    </lineage>
</organism>
<evidence type="ECO:0000313" key="2">
    <source>
        <dbReference type="EMBL" id="KAH9303743.1"/>
    </source>
</evidence>
<dbReference type="AlphaFoldDB" id="A0AA38FHV6"/>
<gene>
    <name evidence="2" type="ORF">KI387_008147</name>
</gene>
<protein>
    <recommendedName>
        <fullName evidence="4">DUF4283 domain-containing protein</fullName>
    </recommendedName>
</protein>
<feature type="non-terminal residue" evidence="2">
    <location>
        <position position="146"/>
    </location>
</feature>
<evidence type="ECO:0000313" key="3">
    <source>
        <dbReference type="Proteomes" id="UP000824469"/>
    </source>
</evidence>
<feature type="region of interest" description="Disordered" evidence="1">
    <location>
        <begin position="45"/>
        <end position="68"/>
    </location>
</feature>
<evidence type="ECO:0000256" key="1">
    <source>
        <dbReference type="SAM" id="MobiDB-lite"/>
    </source>
</evidence>
<comment type="caution">
    <text evidence="2">The sequence shown here is derived from an EMBL/GenBank/DDBJ whole genome shotgun (WGS) entry which is preliminary data.</text>
</comment>
<evidence type="ECO:0008006" key="4">
    <source>
        <dbReference type="Google" id="ProtNLM"/>
    </source>
</evidence>
<sequence>MDQKNMNVAREVVGRKQEDLQALKGIFIGLGLGLDGFWAGRGEQCPDDRDKSTTNSCPNPRVPNKNVPSFGTSRLGNYCSKKIGVGASGLFLTPWFPYFDLNTYSVAKTPIWVRLPNLPLHLWYALEDIENALGKFIKEDLDRTHS</sequence>
<dbReference type="EMBL" id="JAHRHJ020000008">
    <property type="protein sequence ID" value="KAH9303743.1"/>
    <property type="molecule type" value="Genomic_DNA"/>
</dbReference>
<dbReference type="Proteomes" id="UP000824469">
    <property type="component" value="Unassembled WGS sequence"/>
</dbReference>
<proteinExistence type="predicted"/>